<dbReference type="Pfam" id="PF00069">
    <property type="entry name" value="Pkinase"/>
    <property type="match status" value="1"/>
</dbReference>
<keyword evidence="12" id="KW-1185">Reference proteome</keyword>
<evidence type="ECO:0000313" key="11">
    <source>
        <dbReference type="EMBL" id="KAJ3225011.1"/>
    </source>
</evidence>
<organism evidence="11 12">
    <name type="scientific">Clydaea vesicula</name>
    <dbReference type="NCBI Taxonomy" id="447962"/>
    <lineage>
        <taxon>Eukaryota</taxon>
        <taxon>Fungi</taxon>
        <taxon>Fungi incertae sedis</taxon>
        <taxon>Chytridiomycota</taxon>
        <taxon>Chytridiomycota incertae sedis</taxon>
        <taxon>Chytridiomycetes</taxon>
        <taxon>Lobulomycetales</taxon>
        <taxon>Lobulomycetaceae</taxon>
        <taxon>Clydaea</taxon>
    </lineage>
</organism>
<dbReference type="InterPro" id="IPR008271">
    <property type="entry name" value="Ser/Thr_kinase_AS"/>
</dbReference>
<feature type="region of interest" description="Disordered" evidence="9">
    <location>
        <begin position="546"/>
        <end position="591"/>
    </location>
</feature>
<dbReference type="EC" id="2.7.11.1" evidence="1"/>
<dbReference type="PROSITE" id="PS00108">
    <property type="entry name" value="PROTEIN_KINASE_ST"/>
    <property type="match status" value="1"/>
</dbReference>
<dbReference type="PROSITE" id="PS50011">
    <property type="entry name" value="PROTEIN_KINASE_DOM"/>
    <property type="match status" value="1"/>
</dbReference>
<proteinExistence type="predicted"/>
<keyword evidence="4" id="KW-0547">Nucleotide-binding</keyword>
<feature type="region of interest" description="Disordered" evidence="9">
    <location>
        <begin position="1"/>
        <end position="20"/>
    </location>
</feature>
<feature type="compositionally biased region" description="Polar residues" evidence="9">
    <location>
        <begin position="670"/>
        <end position="686"/>
    </location>
</feature>
<dbReference type="GO" id="GO:0005524">
    <property type="term" value="F:ATP binding"/>
    <property type="evidence" value="ECO:0007669"/>
    <property type="project" value="UniProtKB-KW"/>
</dbReference>
<dbReference type="EMBL" id="JADGJW010000073">
    <property type="protein sequence ID" value="KAJ3225011.1"/>
    <property type="molecule type" value="Genomic_DNA"/>
</dbReference>
<protein>
    <recommendedName>
        <fullName evidence="1">non-specific serine/threonine protein kinase</fullName>
        <ecNumber evidence="1">2.7.11.1</ecNumber>
    </recommendedName>
</protein>
<comment type="catalytic activity">
    <reaction evidence="8">
        <text>L-seryl-[protein] + ATP = O-phospho-L-seryl-[protein] + ADP + H(+)</text>
        <dbReference type="Rhea" id="RHEA:17989"/>
        <dbReference type="Rhea" id="RHEA-COMP:9863"/>
        <dbReference type="Rhea" id="RHEA-COMP:11604"/>
        <dbReference type="ChEBI" id="CHEBI:15378"/>
        <dbReference type="ChEBI" id="CHEBI:29999"/>
        <dbReference type="ChEBI" id="CHEBI:30616"/>
        <dbReference type="ChEBI" id="CHEBI:83421"/>
        <dbReference type="ChEBI" id="CHEBI:456216"/>
        <dbReference type="EC" id="2.7.11.1"/>
    </reaction>
</comment>
<evidence type="ECO:0000256" key="9">
    <source>
        <dbReference type="SAM" id="MobiDB-lite"/>
    </source>
</evidence>
<evidence type="ECO:0000256" key="2">
    <source>
        <dbReference type="ARBA" id="ARBA00022527"/>
    </source>
</evidence>
<evidence type="ECO:0000256" key="4">
    <source>
        <dbReference type="ARBA" id="ARBA00022741"/>
    </source>
</evidence>
<evidence type="ECO:0000256" key="1">
    <source>
        <dbReference type="ARBA" id="ARBA00012513"/>
    </source>
</evidence>
<keyword evidence="3" id="KW-0808">Transferase</keyword>
<feature type="region of interest" description="Disordered" evidence="9">
    <location>
        <begin position="619"/>
        <end position="686"/>
    </location>
</feature>
<dbReference type="SMART" id="SM00220">
    <property type="entry name" value="S_TKc"/>
    <property type="match status" value="1"/>
</dbReference>
<dbReference type="InterPro" id="IPR000719">
    <property type="entry name" value="Prot_kinase_dom"/>
</dbReference>
<evidence type="ECO:0000313" key="12">
    <source>
        <dbReference type="Proteomes" id="UP001211065"/>
    </source>
</evidence>
<dbReference type="SUPFAM" id="SSF56112">
    <property type="entry name" value="Protein kinase-like (PK-like)"/>
    <property type="match status" value="1"/>
</dbReference>
<gene>
    <name evidence="11" type="primary">MKK2</name>
    <name evidence="11" type="ORF">HK099_007484</name>
</gene>
<keyword evidence="6" id="KW-0067">ATP-binding</keyword>
<comment type="caution">
    <text evidence="11">The sequence shown here is derived from an EMBL/GenBank/DDBJ whole genome shotgun (WGS) entry which is preliminary data.</text>
</comment>
<dbReference type="Proteomes" id="UP001211065">
    <property type="component" value="Unassembled WGS sequence"/>
</dbReference>
<evidence type="ECO:0000256" key="8">
    <source>
        <dbReference type="ARBA" id="ARBA00048679"/>
    </source>
</evidence>
<evidence type="ECO:0000256" key="5">
    <source>
        <dbReference type="ARBA" id="ARBA00022777"/>
    </source>
</evidence>
<dbReference type="InterPro" id="IPR011009">
    <property type="entry name" value="Kinase-like_dom_sf"/>
</dbReference>
<evidence type="ECO:0000256" key="3">
    <source>
        <dbReference type="ARBA" id="ARBA00022679"/>
    </source>
</evidence>
<feature type="domain" description="Protein kinase" evidence="10">
    <location>
        <begin position="246"/>
        <end position="532"/>
    </location>
</feature>
<evidence type="ECO:0000256" key="6">
    <source>
        <dbReference type="ARBA" id="ARBA00022840"/>
    </source>
</evidence>
<evidence type="ECO:0000259" key="10">
    <source>
        <dbReference type="PROSITE" id="PS50011"/>
    </source>
</evidence>
<dbReference type="PANTHER" id="PTHR22983">
    <property type="entry name" value="PROTEIN KINASE RELATED"/>
    <property type="match status" value="1"/>
</dbReference>
<name>A0AAD5U5C6_9FUNG</name>
<dbReference type="Gene3D" id="1.10.510.10">
    <property type="entry name" value="Transferase(Phosphotransferase) domain 1"/>
    <property type="match status" value="1"/>
</dbReference>
<reference evidence="11" key="1">
    <citation type="submission" date="2020-05" db="EMBL/GenBank/DDBJ databases">
        <title>Phylogenomic resolution of chytrid fungi.</title>
        <authorList>
            <person name="Stajich J.E."/>
            <person name="Amses K."/>
            <person name="Simmons R."/>
            <person name="Seto K."/>
            <person name="Myers J."/>
            <person name="Bonds A."/>
            <person name="Quandt C.A."/>
            <person name="Barry K."/>
            <person name="Liu P."/>
            <person name="Grigoriev I."/>
            <person name="Longcore J.E."/>
            <person name="James T.Y."/>
        </authorList>
    </citation>
    <scope>NUCLEOTIDE SEQUENCE</scope>
    <source>
        <strain evidence="11">JEL0476</strain>
    </source>
</reference>
<dbReference type="GO" id="GO:0005737">
    <property type="term" value="C:cytoplasm"/>
    <property type="evidence" value="ECO:0007669"/>
    <property type="project" value="TreeGrafter"/>
</dbReference>
<keyword evidence="5 11" id="KW-0418">Kinase</keyword>
<feature type="compositionally biased region" description="Basic and acidic residues" evidence="9">
    <location>
        <begin position="559"/>
        <end position="584"/>
    </location>
</feature>
<sequence>MQGSSSQNSPPLTQSNIPTQTSVIPTIDLENLKLFSKVNLGSNLTKSSNPEDTQVRFKLFNFNTQMSFIYDIESLRGFGLQQVFVNNTAGEEFFFFNLGSPTNTNFLNNEKKGSENTVSMVSRAESSVSILTVFEQVATITTSTSSQSSSDAIPTEESSLTEFTKFSTVTFNNTFFSTIFVTVKEPVFSNNRYFGFKVSKVGEKTPVGDLRLNFLASFFNETEPQMGIRLEIADSADKVYGLQIEVQCSEKEGFGNYNALQEGIAGCAVCPDGFNFVYKTNYCVPSRNNLMENYVLEGSIGSGQYSKVAIKFVDKNQDSDHLSLLRSEVLAQRNLKHKNILKLLACFETEREVCLVTELCVTDFLSILQEQKKFSELEIKPIAKGLVEGLSYIHSKCIIHRDMKLQNILLGLDGEVKIADFGFSKKVEEVNGLTTKSIKGTPIYMAPELVKEEEYDHLVDIWALGIILFELYTGHPPFNTTNIFSLVSLILNDSIVWPAHISTEFQDLLQGLLQKKKENRLDWPDLALHSFISDELSADEIDESEMDLEEETSELASNSKDKRLMTTDSGIDLKQKKGETKREEESDINSLTSNFPVNKQYVVENREFAVNVRVPEEPGDLVDQSLHQRAGTEGSLSPSKKRHSRNSRPDSVQRKVIKPTSVTEEGGTSIPLTFSKSQSQTPPIENTNRYISFSTTEKINEVSSSFFNDEGRHNDRNENFLMKDFFGNQENINWLKFDNNFIKKHQKNFKIFLFENLENFLNLISVDLTSNFNFQILKEEEKNENKFKKLFVVFDVVESILLIFEEEKDDGPTEYTNKEFTEKFLKILTNWSLSLFKGCLDYEALLENGVSGIAPVELENVAEILEKIFFTCLNFFIKLQEYFLNRVNQKGNKLKILIFEDIFMQILFPLLNKMFSVRRLTDLNFFNKLLVLSKSIFLVLKSTKKQDFYIKDILELGTLKVFISNFKAFLNFNFESDNISKVDSKKSIYIQNFLDMLSSLVLNTEESDDEQYNSTLNPFLDSEDILNKDMYVNIYEEFLKNEVKVSVLFQPLFQGDKNLILAKIHQKSFSFLTKFIIVNFNNNLLMDLSSEKTILKNLMEISLSERELKLSKKNSLILIGLLLKYAEVNENKGDLLILQKIETLINLLWNNKQNKIDLFKNIDFGVQCNEEEEESFGGLSIEFGLQFISRIHSNMIKRLILKNVNDIQLFFYRINKVLFTGNECATSEEFKFKIQNTVLIIIFKLFNFYARSTTSMFEENVLRVFLKLILTSKGKLNKPVDIKLFNFNNLKTYLSFLKIFDILVSNFSKQSILDNLSQAQTELSDLSIQSEFLLVFTESYVQLMNKNTLKQLISKEKECFENSNLIGMTLYTFTKIFYVLCSHLVSDGEQNSCVPGLTHSVIMSFQCLSNEYVSLVFGVLTRLLLDCHKRNCGCSLSEVVGLQSGQNSETEIKETSSAAPRKLVSNKFFDNATAEFWKKLISNLCITHQQILPLFEAPEKHHNKNKINNLNFYKLNLLDFLSLLQISKTKDLFNSKFNSSLNFVIDRYILQQVSPQITPRFFEFLNMFDSGIFYHKYLRFFSNLIQSSNQVTLKLMFHIEKFGKRKRSKISRQHTGSGLTEFETKIDLKNVASIFHKNLCNRKTCKTTSDFLNNLFSFKINVEELDSSLRNVLIDFGNLVFFSPWDVELNFFKQNFFNEGKKSDYMESDLEISKIYYFESFLNFRNLIGISDGDVNSANINYTSTVDSKLLITNFVNTFNGSFEKLNPEESEIKYLDTELFNEKVELKRIYETLNTADICDADLRKLKQIEWLTT</sequence>
<accession>A0AAD5U5C6</accession>
<comment type="catalytic activity">
    <reaction evidence="7">
        <text>L-threonyl-[protein] + ATP = O-phospho-L-threonyl-[protein] + ADP + H(+)</text>
        <dbReference type="Rhea" id="RHEA:46608"/>
        <dbReference type="Rhea" id="RHEA-COMP:11060"/>
        <dbReference type="Rhea" id="RHEA-COMP:11605"/>
        <dbReference type="ChEBI" id="CHEBI:15378"/>
        <dbReference type="ChEBI" id="CHEBI:30013"/>
        <dbReference type="ChEBI" id="CHEBI:30616"/>
        <dbReference type="ChEBI" id="CHEBI:61977"/>
        <dbReference type="ChEBI" id="CHEBI:456216"/>
        <dbReference type="EC" id="2.7.11.1"/>
    </reaction>
</comment>
<dbReference type="GO" id="GO:0004674">
    <property type="term" value="F:protein serine/threonine kinase activity"/>
    <property type="evidence" value="ECO:0007669"/>
    <property type="project" value="UniProtKB-KW"/>
</dbReference>
<keyword evidence="2 11" id="KW-0723">Serine/threonine-protein kinase</keyword>
<evidence type="ECO:0000256" key="7">
    <source>
        <dbReference type="ARBA" id="ARBA00047899"/>
    </source>
</evidence>
<dbReference type="PANTHER" id="PTHR22983:SF6">
    <property type="entry name" value="SERINE_THREONINE-PROTEIN KINASE 36"/>
    <property type="match status" value="1"/>
</dbReference>